<proteinExistence type="predicted"/>
<evidence type="ECO:0000313" key="2">
    <source>
        <dbReference type="Proteomes" id="UP000612893"/>
    </source>
</evidence>
<name>A0A934JYM3_9BACT</name>
<reference evidence="1" key="1">
    <citation type="submission" date="2020-10" db="EMBL/GenBank/DDBJ databases">
        <title>Ca. Dormibacterota MAGs.</title>
        <authorList>
            <person name="Montgomery K."/>
        </authorList>
    </citation>
    <scope>NUCLEOTIDE SEQUENCE [LARGE SCALE GENOMIC DNA]</scope>
    <source>
        <strain evidence="1">SC8812_S17_10</strain>
    </source>
</reference>
<gene>
    <name evidence="1" type="ORF">JF922_04395</name>
</gene>
<protein>
    <submittedName>
        <fullName evidence="1">SprT-like domain-containing protein</fullName>
    </submittedName>
</protein>
<dbReference type="Proteomes" id="UP000612893">
    <property type="component" value="Unassembled WGS sequence"/>
</dbReference>
<comment type="caution">
    <text evidence="1">The sequence shown here is derived from an EMBL/GenBank/DDBJ whole genome shotgun (WGS) entry which is preliminary data.</text>
</comment>
<dbReference type="RefSeq" id="WP_338199437.1">
    <property type="nucleotide sequence ID" value="NZ_JAEKNR010000052.1"/>
</dbReference>
<dbReference type="EMBL" id="JAEKNR010000052">
    <property type="protein sequence ID" value="MBJ7597312.1"/>
    <property type="molecule type" value="Genomic_DNA"/>
</dbReference>
<evidence type="ECO:0000313" key="1">
    <source>
        <dbReference type="EMBL" id="MBJ7597312.1"/>
    </source>
</evidence>
<accession>A0A934JYM3</accession>
<keyword evidence="2" id="KW-1185">Reference proteome</keyword>
<sequence>MAQHISRDTETREQWLGRAIEMMRPEFAAARAPLPEHLAVSCSWPSGNPRTVIGECWVAEASSRGYVEVFISPVLDQVAGVQGVLVTLRHELVHAAGRRGHGKEFKALAVEMGLTGPMTATIASPELLDFINWTLLPQLGQYPHGAITGRGEILVPPIEPGDKPIILRPDDRPKKQSTRLLKAECPECGYTIRLTKKWADAGLPNCPTDGAPLALDGDTEAGEGAGVHVLAPAAARLT</sequence>
<dbReference type="AlphaFoldDB" id="A0A934JYM3"/>
<organism evidence="1 2">
    <name type="scientific">Candidatus Nephthysia bennettiae</name>
    <dbReference type="NCBI Taxonomy" id="3127016"/>
    <lineage>
        <taxon>Bacteria</taxon>
        <taxon>Bacillati</taxon>
        <taxon>Candidatus Dormiibacterota</taxon>
        <taxon>Candidatus Dormibacteria</taxon>
        <taxon>Candidatus Dormibacterales</taxon>
        <taxon>Candidatus Dormibacteraceae</taxon>
        <taxon>Candidatus Nephthysia</taxon>
    </lineage>
</organism>